<dbReference type="InterPro" id="IPR001130">
    <property type="entry name" value="TatD-like"/>
</dbReference>
<dbReference type="RefSeq" id="WP_046217331.1">
    <property type="nucleotide sequence ID" value="NZ_CP011974.1"/>
</dbReference>
<organism evidence="5 6">
    <name type="scientific">Priestia filamentosa</name>
    <dbReference type="NCBI Taxonomy" id="1402861"/>
    <lineage>
        <taxon>Bacteria</taxon>
        <taxon>Bacillati</taxon>
        <taxon>Bacillota</taxon>
        <taxon>Bacilli</taxon>
        <taxon>Bacillales</taxon>
        <taxon>Bacillaceae</taxon>
        <taxon>Priestia</taxon>
    </lineage>
</organism>
<reference evidence="5 6" key="1">
    <citation type="journal article" date="2015" name="PLoS ONE">
        <title>Genome Sequence of Bacillus endophyticus and Analysis of Its Companion Mechanism in the Ketogulonigenium vulgare-Bacillus Strain Consortium.</title>
        <authorList>
            <person name="Jia N."/>
            <person name="Du J."/>
            <person name="Ding M.Z."/>
            <person name="Gao F."/>
            <person name="Yuan Y.J."/>
        </authorList>
    </citation>
    <scope>NUCLEOTIDE SEQUENCE [LARGE SCALE GENOMIC DNA]</scope>
    <source>
        <strain evidence="5 6">Hbe603</strain>
    </source>
</reference>
<gene>
    <name evidence="5" type="ORF">BEH_24315</name>
</gene>
<dbReference type="OrthoDB" id="9775608at2"/>
<feature type="binding site" evidence="4">
    <location>
        <position position="5"/>
    </location>
    <ligand>
        <name>a divalent metal cation</name>
        <dbReference type="ChEBI" id="CHEBI:60240"/>
        <label>1</label>
    </ligand>
</feature>
<dbReference type="Pfam" id="PF01026">
    <property type="entry name" value="TatD_DNase"/>
    <property type="match status" value="1"/>
</dbReference>
<sequence length="261" mass="30631">MIDAHLHLAEYSNILERIKRWQDYGITGVVAVSTDLTSSYRTLELKSRYPNFIIAAAGFHPEHPLPSSRDLHEWHDLMSHETSHFSAIGEVGMPQYREDAFHPYVKEQYEALFLEMVQTAKTYHLPLLLHAVHTGAPLVYRHLQAHKIKKAHFHWFKGDEQTTQHIINAGYYVSVTPEVCYRKRDQELVKRIPLSQLLLETDGPWPFQERFAHCETSPLLLPHVEKTVSSLKSLDPLVLRDRIKHNIKNFFQRKRKFFFKK</sequence>
<dbReference type="InterPro" id="IPR032466">
    <property type="entry name" value="Metal_Hydrolase"/>
</dbReference>
<dbReference type="EMBL" id="CP011974">
    <property type="protein sequence ID" value="AWG44191.1"/>
    <property type="molecule type" value="Genomic_DNA"/>
</dbReference>
<dbReference type="PANTHER" id="PTHR46317">
    <property type="entry name" value="HYDROLASE OF PHP SUPERFAMILY-RELATED PROTEIN"/>
    <property type="match status" value="1"/>
</dbReference>
<comment type="similarity">
    <text evidence="1">Belongs to the metallo-dependent hydrolases superfamily. TatD-type hydrolase family.</text>
</comment>
<proteinExistence type="inferred from homology"/>
<feature type="binding site" evidence="4">
    <location>
        <position position="7"/>
    </location>
    <ligand>
        <name>a divalent metal cation</name>
        <dbReference type="ChEBI" id="CHEBI:60240"/>
        <label>1</label>
    </ligand>
</feature>
<keyword evidence="6" id="KW-1185">Reference proteome</keyword>
<feature type="binding site" evidence="4">
    <location>
        <position position="130"/>
    </location>
    <ligand>
        <name>a divalent metal cation</name>
        <dbReference type="ChEBI" id="CHEBI:60240"/>
        <label>2</label>
    </ligand>
</feature>
<feature type="binding site" evidence="4">
    <location>
        <position position="154"/>
    </location>
    <ligand>
        <name>a divalent metal cation</name>
        <dbReference type="ChEBI" id="CHEBI:60240"/>
        <label>2</label>
    </ligand>
</feature>
<evidence type="ECO:0000256" key="1">
    <source>
        <dbReference type="ARBA" id="ARBA00009275"/>
    </source>
</evidence>
<feature type="binding site" evidence="4">
    <location>
        <position position="202"/>
    </location>
    <ligand>
        <name>a divalent metal cation</name>
        <dbReference type="ChEBI" id="CHEBI:60240"/>
        <label>1</label>
    </ligand>
</feature>
<dbReference type="GO" id="GO:0046872">
    <property type="term" value="F:metal ion binding"/>
    <property type="evidence" value="ECO:0007669"/>
    <property type="project" value="UniProtKB-KW"/>
</dbReference>
<evidence type="ECO:0000313" key="5">
    <source>
        <dbReference type="EMBL" id="AWG44191.1"/>
    </source>
</evidence>
<feature type="binding site" evidence="4">
    <location>
        <position position="90"/>
    </location>
    <ligand>
        <name>a divalent metal cation</name>
        <dbReference type="ChEBI" id="CHEBI:60240"/>
        <label>1</label>
    </ligand>
</feature>
<protein>
    <submittedName>
        <fullName evidence="5">Deoxyribonuclease</fullName>
    </submittedName>
</protein>
<dbReference type="PANTHER" id="PTHR46317:SF1">
    <property type="entry name" value="HYDROLASE, TATD FAMILY"/>
    <property type="match status" value="1"/>
</dbReference>
<dbReference type="SUPFAM" id="SSF51556">
    <property type="entry name" value="Metallo-dependent hydrolases"/>
    <property type="match status" value="1"/>
</dbReference>
<accession>A0A2S1LZE3</accession>
<dbReference type="Proteomes" id="UP000036202">
    <property type="component" value="Chromosome"/>
</dbReference>
<evidence type="ECO:0000256" key="2">
    <source>
        <dbReference type="ARBA" id="ARBA00022723"/>
    </source>
</evidence>
<dbReference type="PIRSF" id="PIRSF005902">
    <property type="entry name" value="DNase_TatD"/>
    <property type="match status" value="1"/>
</dbReference>
<dbReference type="KEGG" id="beo:BEH_24315"/>
<dbReference type="CDD" id="cd01310">
    <property type="entry name" value="TatD_DNAse"/>
    <property type="match status" value="1"/>
</dbReference>
<dbReference type="PROSITE" id="PS01091">
    <property type="entry name" value="TATD_3"/>
    <property type="match status" value="1"/>
</dbReference>
<dbReference type="AlphaFoldDB" id="A0A2S1LZE3"/>
<keyword evidence="2 4" id="KW-0479">Metal-binding</keyword>
<reference evidence="6" key="2">
    <citation type="submission" date="2015-06" db="EMBL/GenBank/DDBJ databases">
        <title>Genome Sequence of Bacillus endophyticus and Analysis of its Companion Mechanism in the Ketogulonigenium vulgare-Bacillus strain Consortium.</title>
        <authorList>
            <person name="Jia N."/>
            <person name="Du J."/>
            <person name="Ding M.-Z."/>
            <person name="Gao F."/>
            <person name="Yuan Y.-J."/>
        </authorList>
    </citation>
    <scope>NUCLEOTIDE SEQUENCE [LARGE SCALE GENOMIC DNA]</scope>
    <source>
        <strain evidence="6">Hbe603</strain>
    </source>
</reference>
<keyword evidence="3" id="KW-0378">Hydrolase</keyword>
<name>A0A2S1LZE3_9BACI</name>
<dbReference type="Gene3D" id="3.20.20.140">
    <property type="entry name" value="Metal-dependent hydrolases"/>
    <property type="match status" value="1"/>
</dbReference>
<evidence type="ECO:0000256" key="3">
    <source>
        <dbReference type="ARBA" id="ARBA00022801"/>
    </source>
</evidence>
<dbReference type="InterPro" id="IPR018228">
    <property type="entry name" value="DNase_TatD-rel_CS"/>
</dbReference>
<evidence type="ECO:0000313" key="6">
    <source>
        <dbReference type="Proteomes" id="UP000036202"/>
    </source>
</evidence>
<evidence type="ECO:0000256" key="4">
    <source>
        <dbReference type="PIRSR" id="PIRSR005902-1"/>
    </source>
</evidence>
<dbReference type="GO" id="GO:0016788">
    <property type="term" value="F:hydrolase activity, acting on ester bonds"/>
    <property type="evidence" value="ECO:0007669"/>
    <property type="project" value="InterPro"/>
</dbReference>